<keyword evidence="1" id="KW-0175">Coiled coil</keyword>
<reference evidence="2 3" key="1">
    <citation type="journal article" date="2019" name="Sci. Rep.">
        <title>Comparative genomics of chytrid fungi reveal insights into the obligate biotrophic and pathogenic lifestyle of Synchytrium endobioticum.</title>
        <authorList>
            <person name="van de Vossenberg B.T.L.H."/>
            <person name="Warris S."/>
            <person name="Nguyen H.D.T."/>
            <person name="van Gent-Pelzer M.P.E."/>
            <person name="Joly D.L."/>
            <person name="van de Geest H.C."/>
            <person name="Bonants P.J.M."/>
            <person name="Smith D.S."/>
            <person name="Levesque C.A."/>
            <person name="van der Lee T.A.J."/>
        </authorList>
    </citation>
    <scope>NUCLEOTIDE SEQUENCE [LARGE SCALE GENOMIC DNA]</scope>
    <source>
        <strain evidence="2 3">LEV6574</strain>
    </source>
</reference>
<accession>A0A507DEE1</accession>
<dbReference type="EMBL" id="QEAM01000023">
    <property type="protein sequence ID" value="TPX50052.1"/>
    <property type="molecule type" value="Genomic_DNA"/>
</dbReference>
<evidence type="ECO:0000313" key="2">
    <source>
        <dbReference type="EMBL" id="TPX50052.1"/>
    </source>
</evidence>
<evidence type="ECO:0000256" key="1">
    <source>
        <dbReference type="SAM" id="Coils"/>
    </source>
</evidence>
<sequence>ERAHDIQDNEVLRSQVEDLQRLYDEREFRGQEVDEKAQQELSAAHNEIKELEWKLEQAGQQIVLERRAADAKISESNERIHALKVEMESLEKTIAKSHEGHSFQRGCLDRHNVPTSASSADDQRKVWKLNESLRQALDAKSNLADETAQKLREAQAQLATTEHECNKYRRAMRYREAAIRQATSKVLESNL</sequence>
<proteinExistence type="predicted"/>
<dbReference type="VEuPathDB" id="FungiDB:SeMB42_g02613"/>
<dbReference type="Proteomes" id="UP000320475">
    <property type="component" value="Unassembled WGS sequence"/>
</dbReference>
<dbReference type="AlphaFoldDB" id="A0A507DEE1"/>
<comment type="caution">
    <text evidence="2">The sequence shown here is derived from an EMBL/GenBank/DDBJ whole genome shotgun (WGS) entry which is preliminary data.</text>
</comment>
<feature type="coiled-coil region" evidence="1">
    <location>
        <begin position="34"/>
        <end position="93"/>
    </location>
</feature>
<feature type="non-terminal residue" evidence="2">
    <location>
        <position position="1"/>
    </location>
</feature>
<name>A0A507DEE1_9FUNG</name>
<evidence type="ECO:0000313" key="3">
    <source>
        <dbReference type="Proteomes" id="UP000320475"/>
    </source>
</evidence>
<feature type="coiled-coil region" evidence="1">
    <location>
        <begin position="137"/>
        <end position="171"/>
    </location>
</feature>
<protein>
    <submittedName>
        <fullName evidence="2">Uncharacterized protein</fullName>
    </submittedName>
</protein>
<gene>
    <name evidence="2" type="ORF">SeLEV6574_g01104</name>
</gene>
<organism evidence="2 3">
    <name type="scientific">Synchytrium endobioticum</name>
    <dbReference type="NCBI Taxonomy" id="286115"/>
    <lineage>
        <taxon>Eukaryota</taxon>
        <taxon>Fungi</taxon>
        <taxon>Fungi incertae sedis</taxon>
        <taxon>Chytridiomycota</taxon>
        <taxon>Chytridiomycota incertae sedis</taxon>
        <taxon>Chytridiomycetes</taxon>
        <taxon>Synchytriales</taxon>
        <taxon>Synchytriaceae</taxon>
        <taxon>Synchytrium</taxon>
    </lineage>
</organism>